<gene>
    <name evidence="8" type="ORF">CVLEPA_LOCUS24459</name>
</gene>
<dbReference type="Gene3D" id="3.30.160.60">
    <property type="entry name" value="Classic Zinc Finger"/>
    <property type="match status" value="5"/>
</dbReference>
<dbReference type="PROSITE" id="PS50157">
    <property type="entry name" value="ZINC_FINGER_C2H2_2"/>
    <property type="match status" value="5"/>
</dbReference>
<organism evidence="8 9">
    <name type="scientific">Clavelina lepadiformis</name>
    <name type="common">Light-bulb sea squirt</name>
    <name type="synonym">Ascidia lepadiformis</name>
    <dbReference type="NCBI Taxonomy" id="159417"/>
    <lineage>
        <taxon>Eukaryota</taxon>
        <taxon>Metazoa</taxon>
        <taxon>Chordata</taxon>
        <taxon>Tunicata</taxon>
        <taxon>Ascidiacea</taxon>
        <taxon>Aplousobranchia</taxon>
        <taxon>Clavelinidae</taxon>
        <taxon>Clavelina</taxon>
    </lineage>
</organism>
<protein>
    <recommendedName>
        <fullName evidence="7">C2H2-type domain-containing protein</fullName>
    </recommendedName>
</protein>
<feature type="compositionally biased region" description="Polar residues" evidence="6">
    <location>
        <begin position="165"/>
        <end position="176"/>
    </location>
</feature>
<accession>A0ABP0GJ03</accession>
<reference evidence="8 9" key="1">
    <citation type="submission" date="2024-02" db="EMBL/GenBank/DDBJ databases">
        <authorList>
            <person name="Daric V."/>
            <person name="Darras S."/>
        </authorList>
    </citation>
    <scope>NUCLEOTIDE SEQUENCE [LARGE SCALE GENOMIC DNA]</scope>
</reference>
<dbReference type="InterPro" id="IPR013087">
    <property type="entry name" value="Znf_C2H2_type"/>
</dbReference>
<sequence length="330" mass="38149">MLQEVKLLRFELREEMRLTEEKLDKLLFMSKTLQSPLLKANWQKTNDQKDPLFTSSSNSEQGFEIKVPDSSENAEPTTEVFIKEESSSADMDCSQTHEPHEFGADVDDLREENNKLTEKKNEVTGKKVGDSKRFVQVVIPGMLSLLSKKHQGTTVEIEITDDKSNSLPEQAASSEKQGTKPKRQKTTFSCQECGRSFGRRRNFVFHMRTHTGERPCVCPHCNKAFRREDSLKHHIGMHNNERRHVCDLCGKRFRSKASLKQHHTIHTGEKPFTCKLCEKSFRHSRTLMKHQSVHAEKKTLQCVYCGGLFARKESLHRHYATHKDLVRLKK</sequence>
<feature type="domain" description="C2H2-type" evidence="7">
    <location>
        <begin position="244"/>
        <end position="271"/>
    </location>
</feature>
<name>A0ABP0GJ03_CLALP</name>
<feature type="region of interest" description="Disordered" evidence="6">
    <location>
        <begin position="48"/>
        <end position="75"/>
    </location>
</feature>
<dbReference type="InterPro" id="IPR036236">
    <property type="entry name" value="Znf_C2H2_sf"/>
</dbReference>
<proteinExistence type="predicted"/>
<evidence type="ECO:0000256" key="4">
    <source>
        <dbReference type="ARBA" id="ARBA00022833"/>
    </source>
</evidence>
<feature type="region of interest" description="Disordered" evidence="6">
    <location>
        <begin position="159"/>
        <end position="184"/>
    </location>
</feature>
<keyword evidence="3 5" id="KW-0863">Zinc-finger</keyword>
<evidence type="ECO:0000256" key="3">
    <source>
        <dbReference type="ARBA" id="ARBA00022771"/>
    </source>
</evidence>
<feature type="domain" description="C2H2-type" evidence="7">
    <location>
        <begin position="300"/>
        <end position="322"/>
    </location>
</feature>
<evidence type="ECO:0000256" key="6">
    <source>
        <dbReference type="SAM" id="MobiDB-lite"/>
    </source>
</evidence>
<evidence type="ECO:0000256" key="1">
    <source>
        <dbReference type="ARBA" id="ARBA00022723"/>
    </source>
</evidence>
<dbReference type="EMBL" id="CAWYQH010000119">
    <property type="protein sequence ID" value="CAK8691697.1"/>
    <property type="molecule type" value="Genomic_DNA"/>
</dbReference>
<dbReference type="Pfam" id="PF00096">
    <property type="entry name" value="zf-C2H2"/>
    <property type="match status" value="4"/>
</dbReference>
<dbReference type="SUPFAM" id="SSF57667">
    <property type="entry name" value="beta-beta-alpha zinc fingers"/>
    <property type="match status" value="3"/>
</dbReference>
<keyword evidence="1" id="KW-0479">Metal-binding</keyword>
<dbReference type="Proteomes" id="UP001642483">
    <property type="component" value="Unassembled WGS sequence"/>
</dbReference>
<evidence type="ECO:0000313" key="9">
    <source>
        <dbReference type="Proteomes" id="UP001642483"/>
    </source>
</evidence>
<keyword evidence="4" id="KW-0862">Zinc</keyword>
<dbReference type="PROSITE" id="PS00028">
    <property type="entry name" value="ZINC_FINGER_C2H2_1"/>
    <property type="match status" value="5"/>
</dbReference>
<feature type="domain" description="C2H2-type" evidence="7">
    <location>
        <begin position="216"/>
        <end position="243"/>
    </location>
</feature>
<evidence type="ECO:0000313" key="8">
    <source>
        <dbReference type="EMBL" id="CAK8691697.1"/>
    </source>
</evidence>
<feature type="domain" description="C2H2-type" evidence="7">
    <location>
        <begin position="272"/>
        <end position="299"/>
    </location>
</feature>
<evidence type="ECO:0000256" key="2">
    <source>
        <dbReference type="ARBA" id="ARBA00022737"/>
    </source>
</evidence>
<keyword evidence="9" id="KW-1185">Reference proteome</keyword>
<feature type="domain" description="C2H2-type" evidence="7">
    <location>
        <begin position="188"/>
        <end position="215"/>
    </location>
</feature>
<comment type="caution">
    <text evidence="8">The sequence shown here is derived from an EMBL/GenBank/DDBJ whole genome shotgun (WGS) entry which is preliminary data.</text>
</comment>
<evidence type="ECO:0000259" key="7">
    <source>
        <dbReference type="PROSITE" id="PS50157"/>
    </source>
</evidence>
<dbReference type="PANTHER" id="PTHR23235">
    <property type="entry name" value="KRUEPPEL-LIKE TRANSCRIPTION FACTOR"/>
    <property type="match status" value="1"/>
</dbReference>
<evidence type="ECO:0000256" key="5">
    <source>
        <dbReference type="PROSITE-ProRule" id="PRU00042"/>
    </source>
</evidence>
<dbReference type="SMART" id="SM00355">
    <property type="entry name" value="ZnF_C2H2"/>
    <property type="match status" value="5"/>
</dbReference>
<keyword evidence="2" id="KW-0677">Repeat</keyword>
<dbReference type="PANTHER" id="PTHR23235:SF120">
    <property type="entry name" value="KRUPPEL-LIKE FACTOR 15"/>
    <property type="match status" value="1"/>
</dbReference>